<dbReference type="Proteomes" id="UP000092124">
    <property type="component" value="Unassembled WGS sequence"/>
</dbReference>
<protein>
    <submittedName>
        <fullName evidence="2">Uncharacterized protein</fullName>
    </submittedName>
</protein>
<feature type="compositionally biased region" description="Low complexity" evidence="1">
    <location>
        <begin position="130"/>
        <end position="145"/>
    </location>
</feature>
<accession>A0A1A6HAJ8</accession>
<evidence type="ECO:0000313" key="3">
    <source>
        <dbReference type="Proteomes" id="UP000092124"/>
    </source>
</evidence>
<name>A0A1A6HAJ8_NEOLE</name>
<feature type="non-terminal residue" evidence="2">
    <location>
        <position position="211"/>
    </location>
</feature>
<dbReference type="EMBL" id="LZPO01036186">
    <property type="protein sequence ID" value="OBS75608.1"/>
    <property type="molecule type" value="Genomic_DNA"/>
</dbReference>
<reference evidence="2 3" key="1">
    <citation type="submission" date="2016-06" db="EMBL/GenBank/DDBJ databases">
        <title>The Draft Genome Sequence and Annotation of the Desert Woodrat Neotoma lepida.</title>
        <authorList>
            <person name="Campbell M."/>
            <person name="Oakeson K.F."/>
            <person name="Yandell M."/>
            <person name="Halpert J.R."/>
            <person name="Dearing D."/>
        </authorList>
    </citation>
    <scope>NUCLEOTIDE SEQUENCE [LARGE SCALE GENOMIC DNA]</scope>
    <source>
        <strain evidence="2">417</strain>
        <tissue evidence="2">Liver</tissue>
    </source>
</reference>
<sequence length="211" mass="23083">RKREKSKKRERKKVGACSASFVSKYKVKQVWMAARVLHTRAVFLHCSQWKRSMPVSLSRPNRSQGGDQAPGKLLPSPGPQPEAGRSRLLTDLPGSAAPAQPRAAPACRCPPPLGGPVSTCSPAPCSPILLSPEPRALRPRPAVAPRSKRPWENLRRGGEGKRKKKRKPKKVQGRVEGEERRGGSKPHRPTSKLSEDLCRGSVISMGCRDEG</sequence>
<organism evidence="2 3">
    <name type="scientific">Neotoma lepida</name>
    <name type="common">Desert woodrat</name>
    <dbReference type="NCBI Taxonomy" id="56216"/>
    <lineage>
        <taxon>Eukaryota</taxon>
        <taxon>Metazoa</taxon>
        <taxon>Chordata</taxon>
        <taxon>Craniata</taxon>
        <taxon>Vertebrata</taxon>
        <taxon>Euteleostomi</taxon>
        <taxon>Mammalia</taxon>
        <taxon>Eutheria</taxon>
        <taxon>Euarchontoglires</taxon>
        <taxon>Glires</taxon>
        <taxon>Rodentia</taxon>
        <taxon>Myomorpha</taxon>
        <taxon>Muroidea</taxon>
        <taxon>Cricetidae</taxon>
        <taxon>Neotominae</taxon>
        <taxon>Neotoma</taxon>
    </lineage>
</organism>
<dbReference type="AlphaFoldDB" id="A0A1A6HAJ8"/>
<feature type="region of interest" description="Disordered" evidence="1">
    <location>
        <begin position="130"/>
        <end position="211"/>
    </location>
</feature>
<proteinExistence type="predicted"/>
<evidence type="ECO:0000313" key="2">
    <source>
        <dbReference type="EMBL" id="OBS75608.1"/>
    </source>
</evidence>
<keyword evidence="3" id="KW-1185">Reference proteome</keyword>
<feature type="compositionally biased region" description="Basic and acidic residues" evidence="1">
    <location>
        <begin position="149"/>
        <end position="160"/>
    </location>
</feature>
<feature type="compositionally biased region" description="Basic and acidic residues" evidence="1">
    <location>
        <begin position="173"/>
        <end position="182"/>
    </location>
</feature>
<feature type="compositionally biased region" description="Low complexity" evidence="1">
    <location>
        <begin position="96"/>
        <end position="105"/>
    </location>
</feature>
<feature type="non-terminal residue" evidence="2">
    <location>
        <position position="1"/>
    </location>
</feature>
<feature type="region of interest" description="Disordered" evidence="1">
    <location>
        <begin position="54"/>
        <end position="105"/>
    </location>
</feature>
<comment type="caution">
    <text evidence="2">The sequence shown here is derived from an EMBL/GenBank/DDBJ whole genome shotgun (WGS) entry which is preliminary data.</text>
</comment>
<gene>
    <name evidence="2" type="ORF">A6R68_17940</name>
</gene>
<evidence type="ECO:0000256" key="1">
    <source>
        <dbReference type="SAM" id="MobiDB-lite"/>
    </source>
</evidence>
<feature type="compositionally biased region" description="Basic residues" evidence="1">
    <location>
        <begin position="161"/>
        <end position="172"/>
    </location>
</feature>